<keyword evidence="4" id="KW-1185">Reference proteome</keyword>
<dbReference type="AlphaFoldDB" id="A0A1H0CNQ5"/>
<sequence length="505" mass="55927">MNNYFRSEIPTSDAAEWPVGYKMPEILAYGATELSQEIHAKRISCTEVMEAYLKHIDNINPSVNAIVSIRPTEELLEEARQYDLELTRGKSRGWLHGIPLAIKDLSATSGIKTTLGSPLFKNNVPQKDSFMVSRIREKGAIIIGKTNTPEFGLGSQTFNNVFGISRNAYDNKLTAGGSSGGAAAALALHMLPVADGSDMMGSLRNPAAYHNIYGLRPSFGRIPSGPAPEFFCHQLGTEGPMARNIDDLQRLLHTQSGHEPRSPLTLTDDPSKLLGGLSSNQKGTRIGWLKDWGGELPMEEGVIEVCEEALKTFGDIGCIVENSPPPMAMSQIWESWTKLRQWAISGNLATFYKDEKKRSLLKPEAQWEIREGLSLTAHEIHEASVTRSLWYTTLFECFENYDFLALPSAQCFPFLATTPWPSEISGKVMDTYHRWMQVVVPGSLSGCPILNIPAGFNPQGLPMGIQVIAPHRSELSLLKLAKAYEEAAPDWKKRKPKILEKKDNN</sequence>
<evidence type="ECO:0000313" key="3">
    <source>
        <dbReference type="EMBL" id="SDN59547.1"/>
    </source>
</evidence>
<dbReference type="GO" id="GO:0003824">
    <property type="term" value="F:catalytic activity"/>
    <property type="evidence" value="ECO:0007669"/>
    <property type="project" value="InterPro"/>
</dbReference>
<dbReference type="PANTHER" id="PTHR11895:SF76">
    <property type="entry name" value="INDOLEACETAMIDE HYDROLASE"/>
    <property type="match status" value="1"/>
</dbReference>
<feature type="region of interest" description="Disordered" evidence="1">
    <location>
        <begin position="256"/>
        <end position="276"/>
    </location>
</feature>
<dbReference type="InterPro" id="IPR023631">
    <property type="entry name" value="Amidase_dom"/>
</dbReference>
<evidence type="ECO:0000256" key="1">
    <source>
        <dbReference type="SAM" id="MobiDB-lite"/>
    </source>
</evidence>
<evidence type="ECO:0000259" key="2">
    <source>
        <dbReference type="Pfam" id="PF01425"/>
    </source>
</evidence>
<dbReference type="NCBIfam" id="NF005686">
    <property type="entry name" value="PRK07486.1"/>
    <property type="match status" value="1"/>
</dbReference>
<proteinExistence type="predicted"/>
<dbReference type="Proteomes" id="UP000199075">
    <property type="component" value="Unassembled WGS sequence"/>
</dbReference>
<dbReference type="STRING" id="419597.SAMN04487957_101100"/>
<evidence type="ECO:0000313" key="4">
    <source>
        <dbReference type="Proteomes" id="UP000199075"/>
    </source>
</evidence>
<reference evidence="4" key="1">
    <citation type="submission" date="2016-10" db="EMBL/GenBank/DDBJ databases">
        <authorList>
            <person name="Varghese N."/>
            <person name="Submissions S."/>
        </authorList>
    </citation>
    <scope>NUCLEOTIDE SEQUENCE [LARGE SCALE GENOMIC DNA]</scope>
    <source>
        <strain evidence="4">CGMCC 1.6444</strain>
    </source>
</reference>
<dbReference type="EMBL" id="FNIV01000001">
    <property type="protein sequence ID" value="SDN59547.1"/>
    <property type="molecule type" value="Genomic_DNA"/>
</dbReference>
<feature type="domain" description="Amidase" evidence="2">
    <location>
        <begin position="47"/>
        <end position="478"/>
    </location>
</feature>
<dbReference type="InterPro" id="IPR000120">
    <property type="entry name" value="Amidase"/>
</dbReference>
<dbReference type="SUPFAM" id="SSF75304">
    <property type="entry name" value="Amidase signature (AS) enzymes"/>
    <property type="match status" value="1"/>
</dbReference>
<name>A0A1H0CNQ5_9GAMM</name>
<protein>
    <submittedName>
        <fullName evidence="3">Amidase</fullName>
    </submittedName>
</protein>
<organism evidence="3 4">
    <name type="scientific">Halomonas shengliensis</name>
    <dbReference type="NCBI Taxonomy" id="419597"/>
    <lineage>
        <taxon>Bacteria</taxon>
        <taxon>Pseudomonadati</taxon>
        <taxon>Pseudomonadota</taxon>
        <taxon>Gammaproteobacteria</taxon>
        <taxon>Oceanospirillales</taxon>
        <taxon>Halomonadaceae</taxon>
        <taxon>Halomonas</taxon>
    </lineage>
</organism>
<dbReference type="PANTHER" id="PTHR11895">
    <property type="entry name" value="TRANSAMIDASE"/>
    <property type="match status" value="1"/>
</dbReference>
<gene>
    <name evidence="3" type="ORF">SAMN04487957_101100</name>
</gene>
<accession>A0A1H0CNQ5</accession>
<dbReference type="InterPro" id="IPR036928">
    <property type="entry name" value="AS_sf"/>
</dbReference>
<dbReference type="Pfam" id="PF01425">
    <property type="entry name" value="Amidase"/>
    <property type="match status" value="1"/>
</dbReference>
<dbReference type="Gene3D" id="3.90.1300.10">
    <property type="entry name" value="Amidase signature (AS) domain"/>
    <property type="match status" value="1"/>
</dbReference>